<dbReference type="Proteomes" id="UP001057498">
    <property type="component" value="Chromosome"/>
</dbReference>
<dbReference type="PANTHER" id="PTHR44757:SF2">
    <property type="entry name" value="BIOFILM ARCHITECTURE MAINTENANCE PROTEIN MBAA"/>
    <property type="match status" value="1"/>
</dbReference>
<dbReference type="Gene3D" id="3.30.70.270">
    <property type="match status" value="1"/>
</dbReference>
<keyword evidence="8" id="KW-1185">Reference proteome</keyword>
<organism evidence="7 8">
    <name type="scientific">Sphaerotilus microaerophilus</name>
    <dbReference type="NCBI Taxonomy" id="2914710"/>
    <lineage>
        <taxon>Bacteria</taxon>
        <taxon>Pseudomonadati</taxon>
        <taxon>Pseudomonadota</taxon>
        <taxon>Betaproteobacteria</taxon>
        <taxon>Burkholderiales</taxon>
        <taxon>Sphaerotilaceae</taxon>
        <taxon>Sphaerotilus</taxon>
    </lineage>
</organism>
<dbReference type="InterPro" id="IPR052155">
    <property type="entry name" value="Biofilm_reg_signaling"/>
</dbReference>
<dbReference type="SMART" id="SM00091">
    <property type="entry name" value="PAS"/>
    <property type="match status" value="3"/>
</dbReference>
<dbReference type="InterPro" id="IPR013655">
    <property type="entry name" value="PAS_fold_3"/>
</dbReference>
<dbReference type="InterPro" id="IPR000700">
    <property type="entry name" value="PAS-assoc_C"/>
</dbReference>
<dbReference type="Pfam" id="PF00563">
    <property type="entry name" value="EAL"/>
    <property type="match status" value="1"/>
</dbReference>
<dbReference type="InterPro" id="IPR029787">
    <property type="entry name" value="Nucleotide_cyclase"/>
</dbReference>
<dbReference type="Pfam" id="PF00990">
    <property type="entry name" value="GGDEF"/>
    <property type="match status" value="1"/>
</dbReference>
<dbReference type="PROSITE" id="PS50113">
    <property type="entry name" value="PAC"/>
    <property type="match status" value="3"/>
</dbReference>
<dbReference type="PROSITE" id="PS50887">
    <property type="entry name" value="GGDEF"/>
    <property type="match status" value="1"/>
</dbReference>
<dbReference type="InterPro" id="IPR043128">
    <property type="entry name" value="Rev_trsase/Diguanyl_cyclase"/>
</dbReference>
<dbReference type="SMART" id="SM00052">
    <property type="entry name" value="EAL"/>
    <property type="match status" value="1"/>
</dbReference>
<evidence type="ECO:0000259" key="5">
    <source>
        <dbReference type="PROSITE" id="PS50883"/>
    </source>
</evidence>
<evidence type="ECO:0000313" key="8">
    <source>
        <dbReference type="Proteomes" id="UP001057498"/>
    </source>
</evidence>
<dbReference type="NCBIfam" id="TIGR00229">
    <property type="entry name" value="sensory_box"/>
    <property type="match status" value="2"/>
</dbReference>
<dbReference type="InterPro" id="IPR001610">
    <property type="entry name" value="PAC"/>
</dbReference>
<dbReference type="InterPro" id="IPR035965">
    <property type="entry name" value="PAS-like_dom_sf"/>
</dbReference>
<feature type="region of interest" description="Disordered" evidence="2">
    <location>
        <begin position="1"/>
        <end position="21"/>
    </location>
</feature>
<dbReference type="Gene3D" id="3.20.20.450">
    <property type="entry name" value="EAL domain"/>
    <property type="match status" value="1"/>
</dbReference>
<dbReference type="PROSITE" id="PS50112">
    <property type="entry name" value="PAS"/>
    <property type="match status" value="2"/>
</dbReference>
<dbReference type="NCBIfam" id="TIGR00254">
    <property type="entry name" value="GGDEF"/>
    <property type="match status" value="1"/>
</dbReference>
<evidence type="ECO:0000256" key="2">
    <source>
        <dbReference type="SAM" id="MobiDB-lite"/>
    </source>
</evidence>
<dbReference type="Gene3D" id="3.30.450.20">
    <property type="entry name" value="PAS domain"/>
    <property type="match status" value="3"/>
</dbReference>
<evidence type="ECO:0008006" key="9">
    <source>
        <dbReference type="Google" id="ProtNLM"/>
    </source>
</evidence>
<dbReference type="InterPro" id="IPR001633">
    <property type="entry name" value="EAL_dom"/>
</dbReference>
<dbReference type="SUPFAM" id="SSF55785">
    <property type="entry name" value="PYP-like sensor domain (PAS domain)"/>
    <property type="match status" value="3"/>
</dbReference>
<feature type="domain" description="EAL" evidence="5">
    <location>
        <begin position="634"/>
        <end position="888"/>
    </location>
</feature>
<evidence type="ECO:0000313" key="7">
    <source>
        <dbReference type="EMBL" id="BDI03160.1"/>
    </source>
</evidence>
<proteinExistence type="predicted"/>
<dbReference type="CDD" id="cd00130">
    <property type="entry name" value="PAS"/>
    <property type="match status" value="3"/>
</dbReference>
<dbReference type="SMART" id="SM00267">
    <property type="entry name" value="GGDEF"/>
    <property type="match status" value="1"/>
</dbReference>
<evidence type="ECO:0000259" key="3">
    <source>
        <dbReference type="PROSITE" id="PS50112"/>
    </source>
</evidence>
<feature type="domain" description="PAC" evidence="4">
    <location>
        <begin position="406"/>
        <end position="460"/>
    </location>
</feature>
<dbReference type="RefSeq" id="WP_251971475.1">
    <property type="nucleotide sequence ID" value="NZ_AP025730.1"/>
</dbReference>
<feature type="domain" description="PAS" evidence="3">
    <location>
        <begin position="212"/>
        <end position="283"/>
    </location>
</feature>
<accession>A0ABM7YG60</accession>
<protein>
    <recommendedName>
        <fullName evidence="9">Diguanylate cyclase/phosphodiesterase with PAS/PAC sensor(S)</fullName>
    </recommendedName>
</protein>
<feature type="domain" description="PAS" evidence="3">
    <location>
        <begin position="335"/>
        <end position="381"/>
    </location>
</feature>
<feature type="domain" description="PAC" evidence="4">
    <location>
        <begin position="159"/>
        <end position="211"/>
    </location>
</feature>
<evidence type="ECO:0000259" key="6">
    <source>
        <dbReference type="PROSITE" id="PS50887"/>
    </source>
</evidence>
<dbReference type="SMART" id="SM00086">
    <property type="entry name" value="PAC"/>
    <property type="match status" value="3"/>
</dbReference>
<dbReference type="InterPro" id="IPR035919">
    <property type="entry name" value="EAL_sf"/>
</dbReference>
<gene>
    <name evidence="7" type="ORF">CATMQ487_01300</name>
</gene>
<reference evidence="7" key="1">
    <citation type="submission" date="2022-04" db="EMBL/GenBank/DDBJ databases">
        <title>Whole genome sequence of Sphaerotilus sp. FB-5.</title>
        <authorList>
            <person name="Takeda M."/>
            <person name="Narihara S."/>
            <person name="Akimoto M."/>
            <person name="Akimoto R."/>
            <person name="Nishiyashiki S."/>
            <person name="Murakami T."/>
        </authorList>
    </citation>
    <scope>NUCLEOTIDE SEQUENCE</scope>
    <source>
        <strain evidence="7">FB-5</strain>
    </source>
</reference>
<name>A0ABM7YG60_9BURK</name>
<dbReference type="InterPro" id="IPR000014">
    <property type="entry name" value="PAS"/>
</dbReference>
<evidence type="ECO:0000259" key="4">
    <source>
        <dbReference type="PROSITE" id="PS50113"/>
    </source>
</evidence>
<dbReference type="Pfam" id="PF08447">
    <property type="entry name" value="PAS_3"/>
    <property type="match status" value="1"/>
</dbReference>
<sequence>MPERAATMTPPEAAALRPGRPAHDEVAALRLEVEALRLANAALEGQLLAGAEQAESMFAALERQRNELRGAHARELSLGAFAQRIMDTVGGVVIVVDPEGLLRQCNRHCQAQLAPLAEGGSVDVLLHPDDQAALAAALPPLPWPVRSVLFESLRRLGQYRAEHRLAMRDGSHRYHLVEAALLYSAQGKEEGAVISGTDISALKAQELELRASEARFKQAEQVARAGSWELDVASGAMRWSDEMARLLGRAPGEPASLAAFAAAVHPDDRGSVICGPSLALSSGAPCELEFRLASTGGPERWAHLRATLFHDAAGAPVRAVGTLQDISARRQAEEEMRLAASVFDNSLNAILLADAQGRIRKVNRAFTEITGYSAEEVQGQNTRIMKSGEHPPEFYAAMWEQLRTSFHWEGELLNRHKDGQIISVWESIVAVRDAAGEVTHHIGIFYDISEQKAAAQRIHQLAYYDALTGLPNRTLLMDRCQHALARAAREGERLAVLFLDLDRFKHFNDSLGHPVGDALLQAVAPRLQQVLRGSDTVARLGGDEFVVLLEDVETAANAQLVARRIVEAFKAPFELGELSLTATTTVGVSLYPDHGTDVTSLFKYADLALYQGKESGRGDFRIFETRFNDAARQRMHLENELRQALLRNELALHYQPLLSLGDGRLAGAEALLRWTHPELGSVSPAHFIPVAEDSGLIVPIGAWVLEQACHQARRWLDDGLPLGVMAVNLSALQIQRDDLVATVANALTLSGLPAQHLELEISEAYILRHAERDLRQLARLRELGVSLALDDFGTGQTSLGHLRRLPVGKLKIDRAFMADIDRDPAGATVTRAIIGLGHGLGMTVLAEGVETEAQEALLRAQGCDQVQGFRYSRPLPAAGFEAFVWGRSGRGDTPYWPVAAPHVV</sequence>
<feature type="coiled-coil region" evidence="1">
    <location>
        <begin position="26"/>
        <end position="71"/>
    </location>
</feature>
<dbReference type="EMBL" id="AP025730">
    <property type="protein sequence ID" value="BDI03160.1"/>
    <property type="molecule type" value="Genomic_DNA"/>
</dbReference>
<feature type="domain" description="PAC" evidence="4">
    <location>
        <begin position="286"/>
        <end position="338"/>
    </location>
</feature>
<dbReference type="PANTHER" id="PTHR44757">
    <property type="entry name" value="DIGUANYLATE CYCLASE DGCP"/>
    <property type="match status" value="1"/>
</dbReference>
<dbReference type="SUPFAM" id="SSF141868">
    <property type="entry name" value="EAL domain-like"/>
    <property type="match status" value="1"/>
</dbReference>
<evidence type="ECO:0000256" key="1">
    <source>
        <dbReference type="SAM" id="Coils"/>
    </source>
</evidence>
<dbReference type="CDD" id="cd01949">
    <property type="entry name" value="GGDEF"/>
    <property type="match status" value="1"/>
</dbReference>
<dbReference type="InterPro" id="IPR000160">
    <property type="entry name" value="GGDEF_dom"/>
</dbReference>
<feature type="domain" description="GGDEF" evidence="6">
    <location>
        <begin position="492"/>
        <end position="625"/>
    </location>
</feature>
<keyword evidence="1" id="KW-0175">Coiled coil</keyword>
<dbReference type="Pfam" id="PF13426">
    <property type="entry name" value="PAS_9"/>
    <property type="match status" value="1"/>
</dbReference>
<dbReference type="SUPFAM" id="SSF55073">
    <property type="entry name" value="Nucleotide cyclase"/>
    <property type="match status" value="1"/>
</dbReference>
<dbReference type="PROSITE" id="PS50883">
    <property type="entry name" value="EAL"/>
    <property type="match status" value="1"/>
</dbReference>
<dbReference type="Gene3D" id="2.10.70.100">
    <property type="match status" value="1"/>
</dbReference>
<dbReference type="CDD" id="cd01948">
    <property type="entry name" value="EAL"/>
    <property type="match status" value="1"/>
</dbReference>